<dbReference type="EMBL" id="JAWDEY010000009">
    <property type="protein sequence ID" value="KAK6590096.1"/>
    <property type="molecule type" value="Genomic_DNA"/>
</dbReference>
<evidence type="ECO:0000256" key="5">
    <source>
        <dbReference type="ARBA" id="ARBA00023204"/>
    </source>
</evidence>
<keyword evidence="4" id="KW-0227">DNA damage</keyword>
<protein>
    <recommendedName>
        <fullName evidence="7">UmuC domain-containing protein</fullName>
    </recommendedName>
</protein>
<dbReference type="InterPro" id="IPR001126">
    <property type="entry name" value="UmuC"/>
</dbReference>
<evidence type="ECO:0000259" key="7">
    <source>
        <dbReference type="PROSITE" id="PS50173"/>
    </source>
</evidence>
<dbReference type="SUPFAM" id="SSF56672">
    <property type="entry name" value="DNA/RNA polymerases"/>
    <property type="match status" value="1"/>
</dbReference>
<dbReference type="Pfam" id="PF21704">
    <property type="entry name" value="POLH-Rev1_HhH"/>
    <property type="match status" value="1"/>
</dbReference>
<dbReference type="InterPro" id="IPR043502">
    <property type="entry name" value="DNA/RNA_pol_sf"/>
</dbReference>
<comment type="caution">
    <text evidence="8">The sequence shown here is derived from an EMBL/GenBank/DDBJ whole genome shotgun (WGS) entry which is preliminary data.</text>
</comment>
<dbReference type="GO" id="GO:0035861">
    <property type="term" value="C:site of double-strand break"/>
    <property type="evidence" value="ECO:0007669"/>
    <property type="project" value="TreeGrafter"/>
</dbReference>
<evidence type="ECO:0000256" key="4">
    <source>
        <dbReference type="ARBA" id="ARBA00022763"/>
    </source>
</evidence>
<evidence type="ECO:0000256" key="6">
    <source>
        <dbReference type="ARBA" id="ARBA00023242"/>
    </source>
</evidence>
<dbReference type="PROSITE" id="PS50173">
    <property type="entry name" value="UMUC"/>
    <property type="match status" value="1"/>
</dbReference>
<evidence type="ECO:0000313" key="8">
    <source>
        <dbReference type="EMBL" id="KAK6590096.1"/>
    </source>
</evidence>
<evidence type="ECO:0000256" key="3">
    <source>
        <dbReference type="ARBA" id="ARBA00022723"/>
    </source>
</evidence>
<evidence type="ECO:0000256" key="1">
    <source>
        <dbReference type="ARBA" id="ARBA00004123"/>
    </source>
</evidence>
<evidence type="ECO:0000313" key="9">
    <source>
        <dbReference type="Proteomes" id="UP001311799"/>
    </source>
</evidence>
<dbReference type="Gene3D" id="3.40.1170.60">
    <property type="match status" value="1"/>
</dbReference>
<organism evidence="8 9">
    <name type="scientific">Cryptosporidium xiaoi</name>
    <dbReference type="NCBI Taxonomy" id="659607"/>
    <lineage>
        <taxon>Eukaryota</taxon>
        <taxon>Sar</taxon>
        <taxon>Alveolata</taxon>
        <taxon>Apicomplexa</taxon>
        <taxon>Conoidasida</taxon>
        <taxon>Coccidia</taxon>
        <taxon>Eucoccidiorida</taxon>
        <taxon>Eimeriorina</taxon>
        <taxon>Cryptosporidiidae</taxon>
        <taxon>Cryptosporidium</taxon>
    </lineage>
</organism>
<proteinExistence type="predicted"/>
<dbReference type="GO" id="GO:0009314">
    <property type="term" value="P:response to radiation"/>
    <property type="evidence" value="ECO:0007669"/>
    <property type="project" value="TreeGrafter"/>
</dbReference>
<dbReference type="Pfam" id="PF00817">
    <property type="entry name" value="IMS"/>
    <property type="match status" value="1"/>
</dbReference>
<dbReference type="InterPro" id="IPR052230">
    <property type="entry name" value="DNA_polymerase_eta"/>
</dbReference>
<keyword evidence="9" id="KW-1185">Reference proteome</keyword>
<sequence length="734" mass="85119">MLTLNTEEKDDSILFSDISSDFRTKYNRKLVPKVISLIDMDAFFAQVCHIVYNIPREKPLAVIHNNLVLALNYPSKEKGLNRGMSREQVLSICPEIIIPKNIFVDALSTYKGGENEHSQGKNYDFNLYLEDSKEQSKTKYSKTEEEVQNDADKKVSLDIFRKASKLVFKLLTSYLPYCKSQIASIDEIYFDLTELIIKIFDVYIEIEYETDCIECIKKIDELNKYLCISSEYSIDECSIKDLIRNKKIINYIELLFPELFKKEEFRNIVYELYDYNENNSVNNNNENSNSSYFGITNLTFEEMCLIIGSTIIYRARKRLLNETTYTCSSGIYVNKLYSKMTSSIRKPNNQVLLLPRWFERYISETNVLKLRYLGGKLGRRITELLPKVSTIKDLQKYNVLQLIDLFGNKNGTYLYNSSRGIDNDSVVSNSKISSMQSSKIFGIPLKNINDVEKWLKVFSNELYHRNYNNYKQYKNKPTKIGVKLKDNNGIIKIKTSDFRYKSDIPTVNDIYECSKHILYTKFDNNGADISFTNNIKPENVKFPLPCKYLGVSLSGYAKIINNKKISFGFLSNSKIKKFNNTHAGNNMAFNCKNGIQTGNDDDTHKLVQGFDQDNLNTEYFDTDLILMEELESQIIESNNDYCTTKEDFIHGSPVISNITSSKDSIKIKKIYNNWPFEYKYLERKSTLSRVKKKSANLSIKRIPSSNRKLDLIDIIRPTNSRTSKGYIQTKLPFK</sequence>
<dbReference type="GO" id="GO:0006281">
    <property type="term" value="P:DNA repair"/>
    <property type="evidence" value="ECO:0007669"/>
    <property type="project" value="UniProtKB-KW"/>
</dbReference>
<keyword evidence="5" id="KW-0234">DNA repair</keyword>
<dbReference type="GO" id="GO:0003684">
    <property type="term" value="F:damaged DNA binding"/>
    <property type="evidence" value="ECO:0007669"/>
    <property type="project" value="InterPro"/>
</dbReference>
<dbReference type="Gene3D" id="1.10.150.20">
    <property type="entry name" value="5' to 3' exonuclease, C-terminal subdomain"/>
    <property type="match status" value="1"/>
</dbReference>
<dbReference type="GO" id="GO:0005657">
    <property type="term" value="C:replication fork"/>
    <property type="evidence" value="ECO:0007669"/>
    <property type="project" value="TreeGrafter"/>
</dbReference>
<gene>
    <name evidence="8" type="ORF">RS030_182704</name>
</gene>
<dbReference type="PANTHER" id="PTHR45873">
    <property type="entry name" value="DNA POLYMERASE ETA"/>
    <property type="match status" value="1"/>
</dbReference>
<dbReference type="InterPro" id="IPR036775">
    <property type="entry name" value="DNA_pol_Y-fam_lit_finger_sf"/>
</dbReference>
<name>A0AAV9XZJ2_9CRYT</name>
<dbReference type="SUPFAM" id="SSF100879">
    <property type="entry name" value="Lesion bypass DNA polymerase (Y-family), little finger domain"/>
    <property type="match status" value="1"/>
</dbReference>
<dbReference type="InterPro" id="IPR043128">
    <property type="entry name" value="Rev_trsase/Diguanyl_cyclase"/>
</dbReference>
<dbReference type="FunFam" id="1.10.150.20:FF:000014">
    <property type="entry name" value="Polymerase (DNA directed), eta"/>
    <property type="match status" value="1"/>
</dbReference>
<keyword evidence="2" id="KW-0808">Transferase</keyword>
<evidence type="ECO:0000256" key="2">
    <source>
        <dbReference type="ARBA" id="ARBA00022679"/>
    </source>
</evidence>
<keyword evidence="3" id="KW-0479">Metal-binding</keyword>
<dbReference type="Gene3D" id="3.30.70.270">
    <property type="match status" value="1"/>
</dbReference>
<comment type="subcellular location">
    <subcellularLocation>
        <location evidence="1">Nucleus</location>
    </subcellularLocation>
</comment>
<accession>A0AAV9XZJ2</accession>
<dbReference type="AlphaFoldDB" id="A0AAV9XZJ2"/>
<feature type="domain" description="UmuC" evidence="7">
    <location>
        <begin position="35"/>
        <end position="193"/>
    </location>
</feature>
<dbReference type="PANTHER" id="PTHR45873:SF1">
    <property type="entry name" value="DNA POLYMERASE ETA"/>
    <property type="match status" value="1"/>
</dbReference>
<dbReference type="GO" id="GO:0046872">
    <property type="term" value="F:metal ion binding"/>
    <property type="evidence" value="ECO:0007669"/>
    <property type="project" value="UniProtKB-KW"/>
</dbReference>
<dbReference type="Proteomes" id="UP001311799">
    <property type="component" value="Unassembled WGS sequence"/>
</dbReference>
<reference evidence="8 9" key="1">
    <citation type="submission" date="2023-10" db="EMBL/GenBank/DDBJ databases">
        <title>Comparative genomics analysis reveals potential genetic determinants of host preference in Cryptosporidium xiaoi.</title>
        <authorList>
            <person name="Xiao L."/>
            <person name="Li J."/>
        </authorList>
    </citation>
    <scope>NUCLEOTIDE SEQUENCE [LARGE SCALE GENOMIC DNA]</scope>
    <source>
        <strain evidence="8 9">52996</strain>
    </source>
</reference>
<keyword evidence="6" id="KW-0539">Nucleus</keyword>
<dbReference type="GO" id="GO:0003887">
    <property type="term" value="F:DNA-directed DNA polymerase activity"/>
    <property type="evidence" value="ECO:0007669"/>
    <property type="project" value="TreeGrafter"/>
</dbReference>
<dbReference type="Gene3D" id="3.30.1490.100">
    <property type="entry name" value="DNA polymerase, Y-family, little finger domain"/>
    <property type="match status" value="1"/>
</dbReference>
<dbReference type="GO" id="GO:0005634">
    <property type="term" value="C:nucleus"/>
    <property type="evidence" value="ECO:0007669"/>
    <property type="project" value="UniProtKB-SubCell"/>
</dbReference>
<dbReference type="GO" id="GO:0042276">
    <property type="term" value="P:error-prone translesion synthesis"/>
    <property type="evidence" value="ECO:0007669"/>
    <property type="project" value="TreeGrafter"/>
</dbReference>